<dbReference type="Gene3D" id="1.10.287.950">
    <property type="entry name" value="Methyl-accepting chemotaxis protein"/>
    <property type="match status" value="1"/>
</dbReference>
<dbReference type="AlphaFoldDB" id="A0A227JE13"/>
<dbReference type="GO" id="GO:0006935">
    <property type="term" value="P:chemotaxis"/>
    <property type="evidence" value="ECO:0007669"/>
    <property type="project" value="InterPro"/>
</dbReference>
<comment type="subcellular location">
    <subcellularLocation>
        <location evidence="1">Membrane</location>
    </subcellularLocation>
</comment>
<evidence type="ECO:0000256" key="4">
    <source>
        <dbReference type="PROSITE-ProRule" id="PRU00284"/>
    </source>
</evidence>
<evidence type="ECO:0000256" key="1">
    <source>
        <dbReference type="ARBA" id="ARBA00004370"/>
    </source>
</evidence>
<comment type="similarity">
    <text evidence="3">Belongs to the methyl-accepting chemotaxis (MCP) protein family.</text>
</comment>
<sequence length="188" mass="20319">AIADSSFIARNASEEATSNVCGAEHSLNEFRTMIEEVLRAVTACDDKVQELFKTSQQVTEIVKVIDSIASQTNLLALNAAIEAARAGEHGRGFAVVADEVRTLATRTSTSIDEINHIVLSNQSLTTETRSFIEVINQGFLSSMSKLLEVDEFMKSIDEGSHLTVESISALRAIVNQDAHLHLNSASNG</sequence>
<feature type="non-terminal residue" evidence="6">
    <location>
        <position position="1"/>
    </location>
</feature>
<comment type="caution">
    <text evidence="6">The sequence shown here is derived from an EMBL/GenBank/DDBJ whole genome shotgun (WGS) entry which is preliminary data.</text>
</comment>
<dbReference type="PANTHER" id="PTHR32089">
    <property type="entry name" value="METHYL-ACCEPTING CHEMOTAXIS PROTEIN MCPB"/>
    <property type="match status" value="1"/>
</dbReference>
<dbReference type="GO" id="GO:0007165">
    <property type="term" value="P:signal transduction"/>
    <property type="evidence" value="ECO:0007669"/>
    <property type="project" value="UniProtKB-KW"/>
</dbReference>
<gene>
    <name evidence="6" type="ORF">CA163_11440</name>
</gene>
<dbReference type="GO" id="GO:0016020">
    <property type="term" value="C:membrane"/>
    <property type="evidence" value="ECO:0007669"/>
    <property type="project" value="UniProtKB-SubCell"/>
</dbReference>
<dbReference type="SUPFAM" id="SSF58104">
    <property type="entry name" value="Methyl-accepting chemotaxis protein (MCP) signaling domain"/>
    <property type="match status" value="1"/>
</dbReference>
<feature type="domain" description="Methyl-accepting transducer" evidence="5">
    <location>
        <begin position="1"/>
        <end position="188"/>
    </location>
</feature>
<protein>
    <recommendedName>
        <fullName evidence="5">Methyl-accepting transducer domain-containing protein</fullName>
    </recommendedName>
</protein>
<dbReference type="SMART" id="SM00283">
    <property type="entry name" value="MA"/>
    <property type="match status" value="1"/>
</dbReference>
<evidence type="ECO:0000313" key="6">
    <source>
        <dbReference type="EMBL" id="OXE32687.1"/>
    </source>
</evidence>
<evidence type="ECO:0000259" key="5">
    <source>
        <dbReference type="PROSITE" id="PS50111"/>
    </source>
</evidence>
<dbReference type="Proteomes" id="UP000214596">
    <property type="component" value="Unassembled WGS sequence"/>
</dbReference>
<name>A0A227JE13_VIBPH</name>
<evidence type="ECO:0000256" key="2">
    <source>
        <dbReference type="ARBA" id="ARBA00023224"/>
    </source>
</evidence>
<dbReference type="InterPro" id="IPR004089">
    <property type="entry name" value="MCPsignal_dom"/>
</dbReference>
<dbReference type="Pfam" id="PF00015">
    <property type="entry name" value="MCPsignal"/>
    <property type="match status" value="1"/>
</dbReference>
<proteinExistence type="inferred from homology"/>
<accession>A0A227JE13</accession>
<dbReference type="GO" id="GO:0004888">
    <property type="term" value="F:transmembrane signaling receptor activity"/>
    <property type="evidence" value="ECO:0007669"/>
    <property type="project" value="InterPro"/>
</dbReference>
<organism evidence="6 7">
    <name type="scientific">Vibrio parahaemolyticus</name>
    <dbReference type="NCBI Taxonomy" id="670"/>
    <lineage>
        <taxon>Bacteria</taxon>
        <taxon>Pseudomonadati</taxon>
        <taxon>Pseudomonadota</taxon>
        <taxon>Gammaproteobacteria</taxon>
        <taxon>Vibrionales</taxon>
        <taxon>Vibrionaceae</taxon>
        <taxon>Vibrio</taxon>
    </lineage>
</organism>
<dbReference type="PANTHER" id="PTHR32089:SF112">
    <property type="entry name" value="LYSOZYME-LIKE PROTEIN-RELATED"/>
    <property type="match status" value="1"/>
</dbReference>
<evidence type="ECO:0000256" key="3">
    <source>
        <dbReference type="ARBA" id="ARBA00029447"/>
    </source>
</evidence>
<dbReference type="EMBL" id="NIXT01000571">
    <property type="protein sequence ID" value="OXE32687.1"/>
    <property type="molecule type" value="Genomic_DNA"/>
</dbReference>
<evidence type="ECO:0000313" key="7">
    <source>
        <dbReference type="Proteomes" id="UP000214596"/>
    </source>
</evidence>
<keyword evidence="2 4" id="KW-0807">Transducer</keyword>
<dbReference type="InterPro" id="IPR004090">
    <property type="entry name" value="Chemotax_Me-accpt_rcpt"/>
</dbReference>
<reference evidence="6 7" key="1">
    <citation type="journal article" date="2017" name="Appl. Environ. Microbiol.">
        <title>Parallel evolution of two clades of a major Atlantic endemic Vibrio parahaemolyticus pathogen lineage by independent acquisition of related pathogenicity islands.</title>
        <authorList>
            <person name="Xu F."/>
            <person name="Gonzalez-Escalona N."/>
            <person name="Drees K.P."/>
            <person name="Sebra R.P."/>
            <person name="Cooper V.S."/>
            <person name="Jones S.H."/>
            <person name="Whistler C.A."/>
        </authorList>
    </citation>
    <scope>NUCLEOTIDE SEQUENCE [LARGE SCALE GENOMIC DNA]</scope>
    <source>
        <strain evidence="6 7">MAVP-3</strain>
    </source>
</reference>
<dbReference type="PRINTS" id="PR00260">
    <property type="entry name" value="CHEMTRNSDUCR"/>
</dbReference>
<dbReference type="PROSITE" id="PS50111">
    <property type="entry name" value="CHEMOTAXIS_TRANSDUC_2"/>
    <property type="match status" value="1"/>
</dbReference>